<protein>
    <submittedName>
        <fullName evidence="2">Uncharacterized protein</fullName>
    </submittedName>
</protein>
<feature type="transmembrane region" description="Helical" evidence="1">
    <location>
        <begin position="6"/>
        <end position="24"/>
    </location>
</feature>
<evidence type="ECO:0000313" key="2">
    <source>
        <dbReference type="EMBL" id="MDQ4214701.1"/>
    </source>
</evidence>
<organism evidence="2 3">
    <name type="scientific">Microbacterium capsulatum</name>
    <dbReference type="NCBI Taxonomy" id="3041921"/>
    <lineage>
        <taxon>Bacteria</taxon>
        <taxon>Bacillati</taxon>
        <taxon>Actinomycetota</taxon>
        <taxon>Actinomycetes</taxon>
        <taxon>Micrococcales</taxon>
        <taxon>Microbacteriaceae</taxon>
        <taxon>Microbacterium</taxon>
    </lineage>
</organism>
<sequence>MGWEQITANAIAGPIVIVAGVLMVKFRKKFGRGQENFARILFGQAIGDIMQHAHPAFWAAVVGVCAVGMGVAACALAVVGVVQVAT</sequence>
<comment type="caution">
    <text evidence="2">The sequence shown here is derived from an EMBL/GenBank/DDBJ whole genome shotgun (WGS) entry which is preliminary data.</text>
</comment>
<evidence type="ECO:0000313" key="3">
    <source>
        <dbReference type="Proteomes" id="UP001230289"/>
    </source>
</evidence>
<keyword evidence="1" id="KW-0812">Transmembrane</keyword>
<dbReference type="EMBL" id="JAVFCB010000006">
    <property type="protein sequence ID" value="MDQ4214701.1"/>
    <property type="molecule type" value="Genomic_DNA"/>
</dbReference>
<keyword evidence="3" id="KW-1185">Reference proteome</keyword>
<proteinExistence type="predicted"/>
<dbReference type="Proteomes" id="UP001230289">
    <property type="component" value="Unassembled WGS sequence"/>
</dbReference>
<keyword evidence="1" id="KW-1133">Transmembrane helix</keyword>
<evidence type="ECO:0000256" key="1">
    <source>
        <dbReference type="SAM" id="Phobius"/>
    </source>
</evidence>
<gene>
    <name evidence="2" type="ORF">RBR11_12320</name>
</gene>
<accession>A0ABU0XHZ1</accession>
<reference evidence="2 3" key="1">
    <citation type="submission" date="2023-08" db="EMBL/GenBank/DDBJ databases">
        <title>Microbacterium sp. nov., isolated from a waste landfill.</title>
        <authorList>
            <person name="Wen W."/>
        </authorList>
    </citation>
    <scope>NUCLEOTIDE SEQUENCE [LARGE SCALE GENOMIC DNA]</scope>
    <source>
        <strain evidence="2 3">ASV81</strain>
    </source>
</reference>
<name>A0ABU0XHZ1_9MICO</name>
<keyword evidence="1" id="KW-0472">Membrane</keyword>
<dbReference type="RefSeq" id="WP_308489643.1">
    <property type="nucleotide sequence ID" value="NZ_JAVFCB010000006.1"/>
</dbReference>
<feature type="transmembrane region" description="Helical" evidence="1">
    <location>
        <begin position="56"/>
        <end position="82"/>
    </location>
</feature>